<sequence length="112" mass="12299">MVLQPVDNKSVLIHLPPGVSRILSKAARRSGRSNTREALVRLEDHLITVADLATPGKSILINLPPELEELLTQAAKQSGRSNAQETLIRLEDHLKKSTDLATPGRCFEAEKN</sequence>
<organism evidence="7 8">
    <name type="scientific">Pantoea allii</name>
    <dbReference type="NCBI Taxonomy" id="574096"/>
    <lineage>
        <taxon>Bacteria</taxon>
        <taxon>Pseudomonadati</taxon>
        <taxon>Pseudomonadota</taxon>
        <taxon>Gammaproteobacteria</taxon>
        <taxon>Enterobacterales</taxon>
        <taxon>Erwiniaceae</taxon>
        <taxon>Pantoea</taxon>
    </lineage>
</organism>
<accession>A0A2V2BCE0</accession>
<dbReference type="AlphaFoldDB" id="A0A2V2BCE0"/>
<comment type="caution">
    <text evidence="7">The sequence shown here is derived from an EMBL/GenBank/DDBJ whole genome shotgun (WGS) entry which is preliminary data.</text>
</comment>
<keyword evidence="6" id="KW-0238">DNA-binding</keyword>
<comment type="subcellular location">
    <subcellularLocation>
        <location evidence="1">Cytoplasm</location>
    </subcellularLocation>
</comment>
<evidence type="ECO:0000313" key="8">
    <source>
        <dbReference type="Proteomes" id="UP000245981"/>
    </source>
</evidence>
<gene>
    <name evidence="7" type="ORF">C7431_11021</name>
</gene>
<evidence type="ECO:0000256" key="3">
    <source>
        <dbReference type="ARBA" id="ARBA00020541"/>
    </source>
</evidence>
<evidence type="ECO:0000313" key="7">
    <source>
        <dbReference type="EMBL" id="PWK94527.1"/>
    </source>
</evidence>
<name>A0A2V2BCE0_9GAMM</name>
<keyword evidence="4" id="KW-0963">Cytoplasm</keyword>
<evidence type="ECO:0000256" key="4">
    <source>
        <dbReference type="ARBA" id="ARBA00022490"/>
    </source>
</evidence>
<evidence type="ECO:0000256" key="5">
    <source>
        <dbReference type="ARBA" id="ARBA00022971"/>
    </source>
</evidence>
<dbReference type="OrthoDB" id="9969627at2"/>
<protein>
    <recommendedName>
        <fullName evidence="3">Relaxosome protein TraY</fullName>
    </recommendedName>
</protein>
<dbReference type="SUPFAM" id="SSF47598">
    <property type="entry name" value="Ribbon-helix-helix"/>
    <property type="match status" value="1"/>
</dbReference>
<evidence type="ECO:0000256" key="2">
    <source>
        <dbReference type="ARBA" id="ARBA00007183"/>
    </source>
</evidence>
<dbReference type="GO" id="GO:0006355">
    <property type="term" value="P:regulation of DNA-templated transcription"/>
    <property type="evidence" value="ECO:0007669"/>
    <property type="project" value="InterPro"/>
</dbReference>
<reference evidence="7 8" key="1">
    <citation type="submission" date="2018-05" db="EMBL/GenBank/DDBJ databases">
        <title>Genomic Encyclopedia of Type Strains, Phase IV (KMG-V): Genome sequencing to study the core and pangenomes of soil and plant-associated prokaryotes.</title>
        <authorList>
            <person name="Whitman W."/>
        </authorList>
    </citation>
    <scope>NUCLEOTIDE SEQUENCE [LARGE SCALE GENOMIC DNA]</scope>
    <source>
        <strain evidence="7 8">PNA 200-10</strain>
    </source>
</reference>
<evidence type="ECO:0000256" key="6">
    <source>
        <dbReference type="ARBA" id="ARBA00023125"/>
    </source>
</evidence>
<dbReference type="Proteomes" id="UP000245981">
    <property type="component" value="Unassembled WGS sequence"/>
</dbReference>
<dbReference type="RefSeq" id="WP_088900960.1">
    <property type="nucleotide sequence ID" value="NZ_QGHF01000010.1"/>
</dbReference>
<dbReference type="GO" id="GO:0005737">
    <property type="term" value="C:cytoplasm"/>
    <property type="evidence" value="ECO:0007669"/>
    <property type="project" value="UniProtKB-SubCell"/>
</dbReference>
<evidence type="ECO:0000256" key="1">
    <source>
        <dbReference type="ARBA" id="ARBA00004496"/>
    </source>
</evidence>
<dbReference type="Gene3D" id="1.10.1220.10">
    <property type="entry name" value="Met repressor-like"/>
    <property type="match status" value="1"/>
</dbReference>
<keyword evidence="5" id="KW-0184">Conjugation</keyword>
<dbReference type="InterPro" id="IPR008876">
    <property type="entry name" value="TraY"/>
</dbReference>
<comment type="similarity">
    <text evidence="2">Belongs to the TraY family.</text>
</comment>
<dbReference type="GO" id="GO:0043565">
    <property type="term" value="F:sequence-specific DNA binding"/>
    <property type="evidence" value="ECO:0007669"/>
    <property type="project" value="UniProtKB-ARBA"/>
</dbReference>
<proteinExistence type="inferred from homology"/>
<dbReference type="InterPro" id="IPR010985">
    <property type="entry name" value="Ribbon_hlx_hlx"/>
</dbReference>
<dbReference type="EMBL" id="QGHF01000010">
    <property type="protein sequence ID" value="PWK94527.1"/>
    <property type="molecule type" value="Genomic_DNA"/>
</dbReference>
<dbReference type="InterPro" id="IPR013321">
    <property type="entry name" value="Arc_rbn_hlx_hlx"/>
</dbReference>
<dbReference type="Pfam" id="PF05509">
    <property type="entry name" value="TraY"/>
    <property type="match status" value="2"/>
</dbReference>